<evidence type="ECO:0000313" key="2">
    <source>
        <dbReference type="Proteomes" id="UP000489600"/>
    </source>
</evidence>
<reference evidence="1" key="1">
    <citation type="submission" date="2019-07" db="EMBL/GenBank/DDBJ databases">
        <authorList>
            <person name="Dittberner H."/>
        </authorList>
    </citation>
    <scope>NUCLEOTIDE SEQUENCE [LARGE SCALE GENOMIC DNA]</scope>
</reference>
<dbReference type="EMBL" id="CABITT030000001">
    <property type="protein sequence ID" value="VVA91559.1"/>
    <property type="molecule type" value="Genomic_DNA"/>
</dbReference>
<comment type="caution">
    <text evidence="1">The sequence shown here is derived from an EMBL/GenBank/DDBJ whole genome shotgun (WGS) entry which is preliminary data.</text>
</comment>
<name>A0A565AR87_9BRAS</name>
<gene>
    <name evidence="1" type="ORF">ANE_LOCUS2004</name>
</gene>
<organism evidence="1 2">
    <name type="scientific">Arabis nemorensis</name>
    <dbReference type="NCBI Taxonomy" id="586526"/>
    <lineage>
        <taxon>Eukaryota</taxon>
        <taxon>Viridiplantae</taxon>
        <taxon>Streptophyta</taxon>
        <taxon>Embryophyta</taxon>
        <taxon>Tracheophyta</taxon>
        <taxon>Spermatophyta</taxon>
        <taxon>Magnoliopsida</taxon>
        <taxon>eudicotyledons</taxon>
        <taxon>Gunneridae</taxon>
        <taxon>Pentapetalae</taxon>
        <taxon>rosids</taxon>
        <taxon>malvids</taxon>
        <taxon>Brassicales</taxon>
        <taxon>Brassicaceae</taxon>
        <taxon>Arabideae</taxon>
        <taxon>Arabis</taxon>
    </lineage>
</organism>
<keyword evidence="2" id="KW-1185">Reference proteome</keyword>
<protein>
    <submittedName>
        <fullName evidence="1">Uncharacterized protein</fullName>
    </submittedName>
</protein>
<sequence length="67" mass="7807">MSWNCAASNGRRFQPEDFVCYLLLLQLHSDGYRSKVAIADNGSRQILYYPKINDVIVWASFAFFYVH</sequence>
<proteinExistence type="predicted"/>
<dbReference type="AlphaFoldDB" id="A0A565AR87"/>
<evidence type="ECO:0000313" key="1">
    <source>
        <dbReference type="EMBL" id="VVA91559.1"/>
    </source>
</evidence>
<accession>A0A565AR87</accession>
<dbReference type="Proteomes" id="UP000489600">
    <property type="component" value="Unassembled WGS sequence"/>
</dbReference>